<dbReference type="GO" id="GO:0016747">
    <property type="term" value="F:acyltransferase activity, transferring groups other than amino-acyl groups"/>
    <property type="evidence" value="ECO:0007669"/>
    <property type="project" value="UniProtKB-ARBA"/>
</dbReference>
<protein>
    <submittedName>
        <fullName evidence="3">Uncharacterized protein</fullName>
    </submittedName>
</protein>
<proteinExistence type="predicted"/>
<dbReference type="Proteomes" id="UP000324897">
    <property type="component" value="Chromosome 1"/>
</dbReference>
<evidence type="ECO:0000313" key="4">
    <source>
        <dbReference type="Proteomes" id="UP000324897"/>
    </source>
</evidence>
<dbReference type="Gene3D" id="3.30.559.10">
    <property type="entry name" value="Chloramphenicol acetyltransferase-like domain"/>
    <property type="match status" value="2"/>
</dbReference>
<evidence type="ECO:0000313" key="3">
    <source>
        <dbReference type="EMBL" id="TVU27910.1"/>
    </source>
</evidence>
<dbReference type="Pfam" id="PF02458">
    <property type="entry name" value="Transferase"/>
    <property type="match status" value="1"/>
</dbReference>
<comment type="caution">
    <text evidence="3">The sequence shown here is derived from an EMBL/GenBank/DDBJ whole genome shotgun (WGS) entry which is preliminary data.</text>
</comment>
<dbReference type="InterPro" id="IPR051504">
    <property type="entry name" value="Plant_metabolite_acyltrans"/>
</dbReference>
<accession>A0A5J9UXZ2</accession>
<dbReference type="AlphaFoldDB" id="A0A5J9UXZ2"/>
<evidence type="ECO:0000256" key="2">
    <source>
        <dbReference type="ARBA" id="ARBA00023315"/>
    </source>
</evidence>
<organism evidence="3 4">
    <name type="scientific">Eragrostis curvula</name>
    <name type="common">weeping love grass</name>
    <dbReference type="NCBI Taxonomy" id="38414"/>
    <lineage>
        <taxon>Eukaryota</taxon>
        <taxon>Viridiplantae</taxon>
        <taxon>Streptophyta</taxon>
        <taxon>Embryophyta</taxon>
        <taxon>Tracheophyta</taxon>
        <taxon>Spermatophyta</taxon>
        <taxon>Magnoliopsida</taxon>
        <taxon>Liliopsida</taxon>
        <taxon>Poales</taxon>
        <taxon>Poaceae</taxon>
        <taxon>PACMAD clade</taxon>
        <taxon>Chloridoideae</taxon>
        <taxon>Eragrostideae</taxon>
        <taxon>Eragrostidinae</taxon>
        <taxon>Eragrostis</taxon>
    </lineage>
</organism>
<dbReference type="Gramene" id="TVU27910">
    <property type="protein sequence ID" value="TVU27910"/>
    <property type="gene ID" value="EJB05_19412"/>
</dbReference>
<keyword evidence="2" id="KW-0012">Acyltransferase</keyword>
<keyword evidence="4" id="KW-1185">Reference proteome</keyword>
<dbReference type="InterPro" id="IPR023213">
    <property type="entry name" value="CAT-like_dom_sf"/>
</dbReference>
<reference evidence="3 4" key="1">
    <citation type="journal article" date="2019" name="Sci. Rep.">
        <title>A high-quality genome of Eragrostis curvula grass provides insights into Poaceae evolution and supports new strategies to enhance forage quality.</title>
        <authorList>
            <person name="Carballo J."/>
            <person name="Santos B.A.C.M."/>
            <person name="Zappacosta D."/>
            <person name="Garbus I."/>
            <person name="Selva J.P."/>
            <person name="Gallo C.A."/>
            <person name="Diaz A."/>
            <person name="Albertini E."/>
            <person name="Caccamo M."/>
            <person name="Echenique V."/>
        </authorList>
    </citation>
    <scope>NUCLEOTIDE SEQUENCE [LARGE SCALE GENOMIC DNA]</scope>
    <source>
        <strain evidence="4">cv. Victoria</strain>
        <tissue evidence="3">Leaf</tissue>
    </source>
</reference>
<name>A0A5J9UXZ2_9POAL</name>
<gene>
    <name evidence="3" type="ORF">EJB05_19412</name>
</gene>
<sequence>MVAGPLQPVTVLEQCRVSPSPAPAADQPRALPLTFFDLVFWDFPPVQRLFFYDNADVLDVPDFQASELPQFKKSLAAALHYFYPLAGKLTCQLAEGAAPAVAFSDGDSVRLNVAVGGDDFHDLAGDQARDTARLRPLLPSLPKHGGGDSSSSQDVFAVQVTVFPGAGICVGTTLHHAVADGSSYVHFMKTWASIHRSASPECRKVVVAAVPDVPPLFDRGVVRDGAGLREAFVSDHRDLAAAEDRRLRDWDLSRRPGVVLATFRFTEKQLGRLGRHVESETSARCSPYALACGAAWAGIVQARGPASSNDACFGFVTGCKPRASPPIPANYFGNCLGLCRVEEATKLVGGGLTAAAAASAAIWRVIAGLAEEGRAFRDARGWVRLVREYASRRAVTVAGSPKLGVYAVDFGGAWGRPRKVEIASAERTGALALAESGRDGDGGIELGLALPRAEMEAFREFCSDLFASLD</sequence>
<evidence type="ECO:0000256" key="1">
    <source>
        <dbReference type="ARBA" id="ARBA00022679"/>
    </source>
</evidence>
<dbReference type="OrthoDB" id="1862401at2759"/>
<dbReference type="PANTHER" id="PTHR31625">
    <property type="match status" value="1"/>
</dbReference>
<dbReference type="EMBL" id="RWGY01000011">
    <property type="protein sequence ID" value="TVU27910.1"/>
    <property type="molecule type" value="Genomic_DNA"/>
</dbReference>
<feature type="non-terminal residue" evidence="3">
    <location>
        <position position="1"/>
    </location>
</feature>
<keyword evidence="1" id="KW-0808">Transferase</keyword>